<dbReference type="Proteomes" id="UP000187406">
    <property type="component" value="Unassembled WGS sequence"/>
</dbReference>
<dbReference type="InParanoid" id="A0A1Q3CGT6"/>
<sequence>MFSIINLCFHPIVFYTLQFQTHSSPFLYFSSLPSFYRLNPLLSRLQVTPKAPAKSPVSSPSLLLHFHFHFPFPSTVTQKKRPKKMIKTQTMAWGLRIWTEVG</sequence>
<dbReference type="EMBL" id="BDDD01001975">
    <property type="protein sequence ID" value="GAV79435.1"/>
    <property type="molecule type" value="Genomic_DNA"/>
</dbReference>
<protein>
    <submittedName>
        <fullName evidence="1">Uncharacterized protein</fullName>
    </submittedName>
</protein>
<accession>A0A1Q3CGT6</accession>
<name>A0A1Q3CGT6_CEPFO</name>
<evidence type="ECO:0000313" key="2">
    <source>
        <dbReference type="Proteomes" id="UP000187406"/>
    </source>
</evidence>
<organism evidence="1 2">
    <name type="scientific">Cephalotus follicularis</name>
    <name type="common">Albany pitcher plant</name>
    <dbReference type="NCBI Taxonomy" id="3775"/>
    <lineage>
        <taxon>Eukaryota</taxon>
        <taxon>Viridiplantae</taxon>
        <taxon>Streptophyta</taxon>
        <taxon>Embryophyta</taxon>
        <taxon>Tracheophyta</taxon>
        <taxon>Spermatophyta</taxon>
        <taxon>Magnoliopsida</taxon>
        <taxon>eudicotyledons</taxon>
        <taxon>Gunneridae</taxon>
        <taxon>Pentapetalae</taxon>
        <taxon>rosids</taxon>
        <taxon>fabids</taxon>
        <taxon>Oxalidales</taxon>
        <taxon>Cephalotaceae</taxon>
        <taxon>Cephalotus</taxon>
    </lineage>
</organism>
<gene>
    <name evidence="1" type="ORF">CFOL_v3_22900</name>
</gene>
<comment type="caution">
    <text evidence="1">The sequence shown here is derived from an EMBL/GenBank/DDBJ whole genome shotgun (WGS) entry which is preliminary data.</text>
</comment>
<keyword evidence="2" id="KW-1185">Reference proteome</keyword>
<proteinExistence type="predicted"/>
<reference evidence="2" key="1">
    <citation type="submission" date="2016-04" db="EMBL/GenBank/DDBJ databases">
        <title>Cephalotus genome sequencing.</title>
        <authorList>
            <person name="Fukushima K."/>
            <person name="Hasebe M."/>
            <person name="Fang X."/>
        </authorList>
    </citation>
    <scope>NUCLEOTIDE SEQUENCE [LARGE SCALE GENOMIC DNA]</scope>
    <source>
        <strain evidence="2">cv. St1</strain>
    </source>
</reference>
<dbReference type="AlphaFoldDB" id="A0A1Q3CGT6"/>
<evidence type="ECO:0000313" key="1">
    <source>
        <dbReference type="EMBL" id="GAV79435.1"/>
    </source>
</evidence>